<dbReference type="CDD" id="cd00761">
    <property type="entry name" value="Glyco_tranf_GTA_type"/>
    <property type="match status" value="1"/>
</dbReference>
<dbReference type="Proteomes" id="UP000236655">
    <property type="component" value="Chromosome"/>
</dbReference>
<dbReference type="RefSeq" id="WP_102950883.1">
    <property type="nucleotide sequence ID" value="NZ_CP024847.1"/>
</dbReference>
<dbReference type="AlphaFoldDB" id="A0A2I7N547"/>
<dbReference type="SUPFAM" id="SSF53448">
    <property type="entry name" value="Nucleotide-diphospho-sugar transferases"/>
    <property type="match status" value="1"/>
</dbReference>
<keyword evidence="6" id="KW-1185">Reference proteome</keyword>
<evidence type="ECO:0000256" key="3">
    <source>
        <dbReference type="ARBA" id="ARBA00022679"/>
    </source>
</evidence>
<evidence type="ECO:0000313" key="5">
    <source>
        <dbReference type="EMBL" id="AUR51584.1"/>
    </source>
</evidence>
<keyword evidence="3 5" id="KW-0808">Transferase</keyword>
<protein>
    <submittedName>
        <fullName evidence="5">Glycosyl transferase</fullName>
    </submittedName>
</protein>
<proteinExistence type="inferred from homology"/>
<reference evidence="6" key="1">
    <citation type="submission" date="2017-11" db="EMBL/GenBank/DDBJ databases">
        <authorList>
            <person name="Chan K.G."/>
            <person name="Lee L.S."/>
        </authorList>
    </citation>
    <scope>NUCLEOTIDE SEQUENCE [LARGE SCALE GENOMIC DNA]</scope>
    <source>
        <strain evidence="6">DSM 100970</strain>
    </source>
</reference>
<dbReference type="KEGG" id="nba:CUN60_04530"/>
<evidence type="ECO:0000259" key="4">
    <source>
        <dbReference type="Pfam" id="PF00535"/>
    </source>
</evidence>
<dbReference type="InterPro" id="IPR001173">
    <property type="entry name" value="Glyco_trans_2-like"/>
</dbReference>
<dbReference type="InterPro" id="IPR029044">
    <property type="entry name" value="Nucleotide-diphossugar_trans"/>
</dbReference>
<dbReference type="GO" id="GO:0016757">
    <property type="term" value="F:glycosyltransferase activity"/>
    <property type="evidence" value="ECO:0007669"/>
    <property type="project" value="UniProtKB-KW"/>
</dbReference>
<evidence type="ECO:0000256" key="1">
    <source>
        <dbReference type="ARBA" id="ARBA00006739"/>
    </source>
</evidence>
<dbReference type="InterPro" id="IPR050834">
    <property type="entry name" value="Glycosyltransf_2"/>
</dbReference>
<sequence length="309" mass="36158">MNSPLVSVVMPVYNAEKYVAEAVESILNQSYTNFEFIIIDDCSTDNSFEILKRYRNSDNRIKLFHNETNCKLPTTLNLAIDHAVGKYILRMDADDISLPDRLVKQVEFMEANPEIGVSGTWYNVFDDGMEKMLYHEQKPLEHDMILIYMNLLDNPIGHPTVILRREILKNNHYPEDMRNNAEDYSLWLTLSQKGIKFANLPEYTLSYRLSKSSLSQANQKNINLTLVEVISYTLTKLKIKHKKINYYLNAFVLPGSLFSKLYNMLWSTYVLKEIENNNRKIQIFPEKELSLFVRELSIVNKLIRKVRLQ</sequence>
<dbReference type="PANTHER" id="PTHR43685:SF5">
    <property type="entry name" value="GLYCOSYLTRANSFERASE EPSE-RELATED"/>
    <property type="match status" value="1"/>
</dbReference>
<dbReference type="Pfam" id="PF00535">
    <property type="entry name" value="Glycos_transf_2"/>
    <property type="match status" value="1"/>
</dbReference>
<keyword evidence="2" id="KW-0328">Glycosyltransferase</keyword>
<dbReference type="EMBL" id="CP024847">
    <property type="protein sequence ID" value="AUR51584.1"/>
    <property type="molecule type" value="Genomic_DNA"/>
</dbReference>
<dbReference type="OrthoDB" id="8553932at2"/>
<gene>
    <name evidence="5" type="ORF">CUN60_04530</name>
</gene>
<name>A0A2I7N547_9NEIS</name>
<dbReference type="Gene3D" id="3.90.550.10">
    <property type="entry name" value="Spore Coat Polysaccharide Biosynthesis Protein SpsA, Chain A"/>
    <property type="match status" value="1"/>
</dbReference>
<evidence type="ECO:0000313" key="6">
    <source>
        <dbReference type="Proteomes" id="UP000236655"/>
    </source>
</evidence>
<accession>A0A2I7N547</accession>
<evidence type="ECO:0000256" key="2">
    <source>
        <dbReference type="ARBA" id="ARBA00022676"/>
    </source>
</evidence>
<dbReference type="PANTHER" id="PTHR43685">
    <property type="entry name" value="GLYCOSYLTRANSFERASE"/>
    <property type="match status" value="1"/>
</dbReference>
<feature type="domain" description="Glycosyltransferase 2-like" evidence="4">
    <location>
        <begin position="7"/>
        <end position="168"/>
    </location>
</feature>
<comment type="similarity">
    <text evidence="1">Belongs to the glycosyltransferase 2 family.</text>
</comment>
<organism evidence="5 6">
    <name type="scientific">Aquella oligotrophica</name>
    <dbReference type="NCBI Taxonomy" id="2067065"/>
    <lineage>
        <taxon>Bacteria</taxon>
        <taxon>Pseudomonadati</taxon>
        <taxon>Pseudomonadota</taxon>
        <taxon>Betaproteobacteria</taxon>
        <taxon>Neisseriales</taxon>
        <taxon>Neisseriaceae</taxon>
        <taxon>Aquella</taxon>
    </lineage>
</organism>